<dbReference type="PANTHER" id="PTHR35596:SF1">
    <property type="entry name" value="MICROBIAL-TYPE PARG CATALYTIC DOMAIN-CONTAINING PROTEIN"/>
    <property type="match status" value="1"/>
</dbReference>
<organism evidence="1 2">
    <name type="scientific">Cladophialophora carrionii CBS 160.54</name>
    <dbReference type="NCBI Taxonomy" id="1279043"/>
    <lineage>
        <taxon>Eukaryota</taxon>
        <taxon>Fungi</taxon>
        <taxon>Dikarya</taxon>
        <taxon>Ascomycota</taxon>
        <taxon>Pezizomycotina</taxon>
        <taxon>Eurotiomycetes</taxon>
        <taxon>Chaetothyriomycetidae</taxon>
        <taxon>Chaetothyriales</taxon>
        <taxon>Herpotrichiellaceae</taxon>
        <taxon>Cladophialophora</taxon>
    </lineage>
</organism>
<protein>
    <recommendedName>
        <fullName evidence="3">Microbial-type PARG catalytic domain-containing protein</fullName>
    </recommendedName>
</protein>
<dbReference type="HOGENOM" id="CLU_921344_0_0_1"/>
<evidence type="ECO:0008006" key="3">
    <source>
        <dbReference type="Google" id="ProtNLM"/>
    </source>
</evidence>
<sequence>MRTSLWPTLQGPKTYRIETNALLYSVGVRCWGLDPLPFDVSDDGLPFKLDVISCAAPRQPPRFQHPANGPRYRNDGDRRLMLDKITAILRAAVLKRVTTLILGAFGCGKSKNPPQEVAQITKTVLFHPPDGDNWYDCGLKTVVLAIMDDNDPEKKSAKNFAVFRDIFASEPNATIVDDFDIVKTSFSASEAYELEAEVDKKLAEESEMEIDQDDFDETTSFSASNTSSTATWIDVAQSQVSGRTQDDFNADDEILDLTVSDLEDSTDIEDKDILPFKPCEENTVEVGAHSMGDADVTNNSAH</sequence>
<dbReference type="PANTHER" id="PTHR35596">
    <property type="entry name" value="DUF2263 DOMAIN-CONTAINING PROTEIN"/>
    <property type="match status" value="1"/>
</dbReference>
<dbReference type="Gene3D" id="3.40.220.10">
    <property type="entry name" value="Leucine Aminopeptidase, subunit E, domain 1"/>
    <property type="match status" value="1"/>
</dbReference>
<reference evidence="1 2" key="1">
    <citation type="submission" date="2013-03" db="EMBL/GenBank/DDBJ databases">
        <title>The Genome Sequence of Cladophialophora carrionii CBS 160.54.</title>
        <authorList>
            <consortium name="The Broad Institute Genomics Platform"/>
            <person name="Cuomo C."/>
            <person name="de Hoog S."/>
            <person name="Gorbushina A."/>
            <person name="Walker B."/>
            <person name="Young S.K."/>
            <person name="Zeng Q."/>
            <person name="Gargeya S."/>
            <person name="Fitzgerald M."/>
            <person name="Haas B."/>
            <person name="Abouelleil A."/>
            <person name="Allen A.W."/>
            <person name="Alvarado L."/>
            <person name="Arachchi H.M."/>
            <person name="Berlin A.M."/>
            <person name="Chapman S.B."/>
            <person name="Gainer-Dewar J."/>
            <person name="Goldberg J."/>
            <person name="Griggs A."/>
            <person name="Gujja S."/>
            <person name="Hansen M."/>
            <person name="Howarth C."/>
            <person name="Imamovic A."/>
            <person name="Ireland A."/>
            <person name="Larimer J."/>
            <person name="McCowan C."/>
            <person name="Murphy C."/>
            <person name="Pearson M."/>
            <person name="Poon T.W."/>
            <person name="Priest M."/>
            <person name="Roberts A."/>
            <person name="Saif S."/>
            <person name="Shea T."/>
            <person name="Sisk P."/>
            <person name="Sykes S."/>
            <person name="Wortman J."/>
            <person name="Nusbaum C."/>
            <person name="Birren B."/>
        </authorList>
    </citation>
    <scope>NUCLEOTIDE SEQUENCE [LARGE SCALE GENOMIC DNA]</scope>
    <source>
        <strain evidence="1 2">CBS 160.54</strain>
    </source>
</reference>
<dbReference type="AlphaFoldDB" id="V9DKX0"/>
<dbReference type="GeneID" id="19981868"/>
<dbReference type="EMBL" id="KB822703">
    <property type="protein sequence ID" value="ETI26597.1"/>
    <property type="molecule type" value="Genomic_DNA"/>
</dbReference>
<dbReference type="VEuPathDB" id="FungiDB:G647_03375"/>
<evidence type="ECO:0000313" key="2">
    <source>
        <dbReference type="Proteomes" id="UP000030678"/>
    </source>
</evidence>
<gene>
    <name evidence="1" type="ORF">G647_03375</name>
</gene>
<dbReference type="InterPro" id="IPR043472">
    <property type="entry name" value="Macro_dom-like"/>
</dbReference>
<name>V9DKX0_9EURO</name>
<dbReference type="SUPFAM" id="SSF52949">
    <property type="entry name" value="Macro domain-like"/>
    <property type="match status" value="1"/>
</dbReference>
<evidence type="ECO:0000313" key="1">
    <source>
        <dbReference type="EMBL" id="ETI26597.1"/>
    </source>
</evidence>
<accession>V9DKX0</accession>
<proteinExistence type="predicted"/>
<dbReference type="RefSeq" id="XP_008725942.1">
    <property type="nucleotide sequence ID" value="XM_008727720.1"/>
</dbReference>
<dbReference type="Proteomes" id="UP000030678">
    <property type="component" value="Unassembled WGS sequence"/>
</dbReference>